<reference evidence="2 3" key="1">
    <citation type="submission" date="2024-02" db="EMBL/GenBank/DDBJ databases">
        <authorList>
            <person name="Chen Y."/>
            <person name="Shah S."/>
            <person name="Dougan E. K."/>
            <person name="Thang M."/>
            <person name="Chan C."/>
        </authorList>
    </citation>
    <scope>NUCLEOTIDE SEQUENCE [LARGE SCALE GENOMIC DNA]</scope>
</reference>
<dbReference type="EMBL" id="CAXAMM010001851">
    <property type="protein sequence ID" value="CAK8993677.1"/>
    <property type="molecule type" value="Genomic_DNA"/>
</dbReference>
<gene>
    <name evidence="2" type="ORF">SCF082_LOCUS3602</name>
</gene>
<feature type="compositionally biased region" description="Basic and acidic residues" evidence="1">
    <location>
        <begin position="267"/>
        <end position="279"/>
    </location>
</feature>
<dbReference type="Proteomes" id="UP001642464">
    <property type="component" value="Unassembled WGS sequence"/>
</dbReference>
<feature type="compositionally biased region" description="Basic and acidic residues" evidence="1">
    <location>
        <begin position="171"/>
        <end position="183"/>
    </location>
</feature>
<protein>
    <submittedName>
        <fullName evidence="2">Uncharacterized protein</fullName>
    </submittedName>
</protein>
<comment type="caution">
    <text evidence="2">The sequence shown here is derived from an EMBL/GenBank/DDBJ whole genome shotgun (WGS) entry which is preliminary data.</text>
</comment>
<accession>A0ABP0HVH2</accession>
<evidence type="ECO:0000313" key="2">
    <source>
        <dbReference type="EMBL" id="CAK8993677.1"/>
    </source>
</evidence>
<feature type="region of interest" description="Disordered" evidence="1">
    <location>
        <begin position="171"/>
        <end position="279"/>
    </location>
</feature>
<proteinExistence type="predicted"/>
<evidence type="ECO:0000256" key="1">
    <source>
        <dbReference type="SAM" id="MobiDB-lite"/>
    </source>
</evidence>
<evidence type="ECO:0000313" key="3">
    <source>
        <dbReference type="Proteomes" id="UP001642464"/>
    </source>
</evidence>
<sequence length="279" mass="31537">MASTVTTWGNGTMKPHYLMTKQECLDELTSGGHQIKNAKEYSLPEVRVLVREARVRTGLTPDKESEEQDFLRQVNKANLAELRDMCTKRGISLPAKPRVGEMRLELKSWALNTGTGETVYKLGGRCNGMTFQEIALSDPEYLNWAKLEVQKKDNSHWQLRQLALWAEKMDKDEMSTTPREPKTIQEALTMKNTPDKKSGYPTEPEQPPPVTPPPMKTQGLPSSPEMAEMTEVMRSLAMTVGTLQRNVEELQQEKSRKTRSSASRSTEGFEKVEHLADAQ</sequence>
<feature type="compositionally biased region" description="Basic and acidic residues" evidence="1">
    <location>
        <begin position="246"/>
        <end position="255"/>
    </location>
</feature>
<feature type="compositionally biased region" description="Pro residues" evidence="1">
    <location>
        <begin position="204"/>
        <end position="215"/>
    </location>
</feature>
<organism evidence="2 3">
    <name type="scientific">Durusdinium trenchii</name>
    <dbReference type="NCBI Taxonomy" id="1381693"/>
    <lineage>
        <taxon>Eukaryota</taxon>
        <taxon>Sar</taxon>
        <taxon>Alveolata</taxon>
        <taxon>Dinophyceae</taxon>
        <taxon>Suessiales</taxon>
        <taxon>Symbiodiniaceae</taxon>
        <taxon>Durusdinium</taxon>
    </lineage>
</organism>
<keyword evidence="3" id="KW-1185">Reference proteome</keyword>
<name>A0ABP0HVH2_9DINO</name>